<dbReference type="STRING" id="1343739.PAP_06160"/>
<proteinExistence type="predicted"/>
<evidence type="ECO:0000256" key="1">
    <source>
        <dbReference type="SAM" id="MobiDB-lite"/>
    </source>
</evidence>
<evidence type="ECO:0000313" key="3">
    <source>
        <dbReference type="Proteomes" id="UP000027981"/>
    </source>
</evidence>
<protein>
    <submittedName>
        <fullName evidence="2">Uncharacterized protein</fullName>
    </submittedName>
</protein>
<evidence type="ECO:0000313" key="2">
    <source>
        <dbReference type="EMBL" id="AIF69632.1"/>
    </source>
</evidence>
<dbReference type="AlphaFoldDB" id="A0A075LUH7"/>
<keyword evidence="3" id="KW-1185">Reference proteome</keyword>
<reference evidence="3" key="1">
    <citation type="submission" date="2013-06" db="EMBL/GenBank/DDBJ databases">
        <title>Complete Genome Sequence of Hyperthermophilic Palaeococcus pacificus DY20341T, Isolated from a Deep-Sea Hydrothermal Sediments.</title>
        <authorList>
            <person name="Zeng X."/>
            <person name="Shao Z."/>
        </authorList>
    </citation>
    <scope>NUCLEOTIDE SEQUENCE [LARGE SCALE GENOMIC DNA]</scope>
    <source>
        <strain evidence="3">DY20341</strain>
    </source>
</reference>
<reference evidence="2 3" key="2">
    <citation type="journal article" date="2015" name="Genome Announc.">
        <title>Complete Genome Sequence of Hyperthermophilic Piezophilic Archaeon Palaeococcus pacificus DY20341T, Isolated from Deep-Sea Hydrothermal Sediments.</title>
        <authorList>
            <person name="Zeng X."/>
            <person name="Jebbar M."/>
            <person name="Shao Z."/>
        </authorList>
    </citation>
    <scope>NUCLEOTIDE SEQUENCE [LARGE SCALE GENOMIC DNA]</scope>
    <source>
        <strain evidence="2 3">DY20341</strain>
    </source>
</reference>
<dbReference type="KEGG" id="ppac:PAP_06160"/>
<dbReference type="HOGENOM" id="CLU_2839498_0_0_2"/>
<sequence>MAKVSKVATENSGSHSSQNASKRRKTRIHIAIDEEVGEVLEKASFNKSKLINMPLRCLFFGSVRT</sequence>
<gene>
    <name evidence="2" type="ORF">PAP_06160</name>
</gene>
<feature type="region of interest" description="Disordered" evidence="1">
    <location>
        <begin position="1"/>
        <end position="26"/>
    </location>
</feature>
<name>A0A075LUH7_9EURY</name>
<organism evidence="2 3">
    <name type="scientific">Palaeococcus pacificus DY20341</name>
    <dbReference type="NCBI Taxonomy" id="1343739"/>
    <lineage>
        <taxon>Archaea</taxon>
        <taxon>Methanobacteriati</taxon>
        <taxon>Methanobacteriota</taxon>
        <taxon>Thermococci</taxon>
        <taxon>Thermococcales</taxon>
        <taxon>Thermococcaceae</taxon>
        <taxon>Palaeococcus</taxon>
    </lineage>
</organism>
<feature type="compositionally biased region" description="Polar residues" evidence="1">
    <location>
        <begin position="8"/>
        <end position="20"/>
    </location>
</feature>
<accession>A0A075LUH7</accession>
<dbReference type="eggNOG" id="arCOG07843">
    <property type="taxonomic scope" value="Archaea"/>
</dbReference>
<dbReference type="EMBL" id="CP006019">
    <property type="protein sequence ID" value="AIF69632.1"/>
    <property type="molecule type" value="Genomic_DNA"/>
</dbReference>
<dbReference type="Proteomes" id="UP000027981">
    <property type="component" value="Chromosome"/>
</dbReference>